<evidence type="ECO:0000313" key="2">
    <source>
        <dbReference type="EMBL" id="UMM20048.1"/>
    </source>
</evidence>
<sequence length="433" mass="50744">MDMDNNFRREQAQIRGLQRELDWEKDMFREMVYRKGETDSDIERHPERHAKTLEKVRREHEEKVNASIIYAAELTRRVECMDRIEEKQKSQLEILKKAGNAVIAENTTLERKIASLNKVREEHEEMVNASIVYAAELTRRVEIMEKVEGKQKEQLEKIQEVVDVVFAENATLKPKIARMKDEIRYSTEGAMTDEQNRRITLLQRKLRLATGLLKRFGNVKTVESAVEEWEKKHEGNMNEVRRKRNEKVDSAILYAAEMEKRVESLERNDKKQKEQFEKFEEVLKVLEDENMKYEEKIKMMQKSLRAAKLQKKSAMSSSCKLHNPNQSKMVRQENGIQARTAILNGLKNALNQDENQPPAQSQELKVALEYAAEMEKRVEGLDAVIRNQERMFQELAESMEKVRKANVALRRKNARLEAELKAAVSNQEDKENQ</sequence>
<reference evidence="2 3" key="1">
    <citation type="submission" date="2022-04" db="EMBL/GenBank/DDBJ databases">
        <title>Chromosome-level reference genomes for two strains of Caenorhabditis briggsae: an improved platform for comparative genomics.</title>
        <authorList>
            <person name="Stevens L."/>
            <person name="Andersen E."/>
        </authorList>
    </citation>
    <scope>NUCLEOTIDE SEQUENCE [LARGE SCALE GENOMIC DNA]</scope>
    <source>
        <strain evidence="2">VX34</strain>
        <tissue evidence="2">Whole-organism</tissue>
    </source>
</reference>
<organism evidence="2 3">
    <name type="scientific">Caenorhabditis briggsae</name>
    <dbReference type="NCBI Taxonomy" id="6238"/>
    <lineage>
        <taxon>Eukaryota</taxon>
        <taxon>Metazoa</taxon>
        <taxon>Ecdysozoa</taxon>
        <taxon>Nematoda</taxon>
        <taxon>Chromadorea</taxon>
        <taxon>Rhabditida</taxon>
        <taxon>Rhabditina</taxon>
        <taxon>Rhabditomorpha</taxon>
        <taxon>Rhabditoidea</taxon>
        <taxon>Rhabditidae</taxon>
        <taxon>Peloderinae</taxon>
        <taxon>Caenorhabditis</taxon>
    </lineage>
</organism>
<feature type="coiled-coil region" evidence="1">
    <location>
        <begin position="226"/>
        <end position="310"/>
    </location>
</feature>
<name>A0AAE9EHA4_CAEBR</name>
<evidence type="ECO:0000313" key="3">
    <source>
        <dbReference type="Proteomes" id="UP000829354"/>
    </source>
</evidence>
<keyword evidence="1" id="KW-0175">Coiled coil</keyword>
<dbReference type="AlphaFoldDB" id="A0AAE9EHA4"/>
<feature type="coiled-coil region" evidence="1">
    <location>
        <begin position="371"/>
        <end position="433"/>
    </location>
</feature>
<keyword evidence="3" id="KW-1185">Reference proteome</keyword>
<proteinExistence type="predicted"/>
<dbReference type="Proteomes" id="UP000829354">
    <property type="component" value="Chromosome II"/>
</dbReference>
<protein>
    <submittedName>
        <fullName evidence="2">Uncharacterized protein</fullName>
    </submittedName>
</protein>
<gene>
    <name evidence="2" type="ORF">L5515_015415</name>
</gene>
<evidence type="ECO:0000256" key="1">
    <source>
        <dbReference type="SAM" id="Coils"/>
    </source>
</evidence>
<accession>A0AAE9EHA4</accession>
<dbReference type="EMBL" id="CP092621">
    <property type="protein sequence ID" value="UMM20048.1"/>
    <property type="molecule type" value="Genomic_DNA"/>
</dbReference>